<evidence type="ECO:0000259" key="9">
    <source>
        <dbReference type="Pfam" id="PF23598"/>
    </source>
</evidence>
<dbReference type="Proteomes" id="UP000000226">
    <property type="component" value="Chromosome 2"/>
</dbReference>
<evidence type="ECO:0000256" key="2">
    <source>
        <dbReference type="ARBA" id="ARBA00022737"/>
    </source>
</evidence>
<proteinExistence type="predicted"/>
<feature type="domain" description="Disease resistance N-terminal" evidence="7">
    <location>
        <begin position="6"/>
        <end position="92"/>
    </location>
</feature>
<dbReference type="Pfam" id="PF23598">
    <property type="entry name" value="LRR_14"/>
    <property type="match status" value="1"/>
</dbReference>
<keyword evidence="12" id="KW-1185">Reference proteome</keyword>
<evidence type="ECO:0000259" key="6">
    <source>
        <dbReference type="Pfam" id="PF00931"/>
    </source>
</evidence>
<dbReference type="AlphaFoldDB" id="V7CLG9"/>
<dbReference type="InterPro" id="IPR055414">
    <property type="entry name" value="LRR_R13L4/SHOC2-like"/>
</dbReference>
<dbReference type="InterPro" id="IPR042197">
    <property type="entry name" value="Apaf_helical"/>
</dbReference>
<dbReference type="SUPFAM" id="SSF52047">
    <property type="entry name" value="RNI-like"/>
    <property type="match status" value="1"/>
</dbReference>
<feature type="domain" description="NB-ARC" evidence="6">
    <location>
        <begin position="167"/>
        <end position="338"/>
    </location>
</feature>
<evidence type="ECO:0000313" key="11">
    <source>
        <dbReference type="EMBL" id="ESW30163.1"/>
    </source>
</evidence>
<sequence length="1119" mass="127184">MAEALLEIVIENLGSFVQNQLATYWGLDQQAQKLSSNLTAIRAVLRDAERKQLTSHAVKDWLQKLTDAAYVLDDILDECSIQSIKEHSDDGQSSCLARVHPKDILFRFHIGKRMKDITQRFHDIHQERLTFELRVGVTEKQAVDDDDDDWRQTSSVITEPIFCGRDQDREKIVKFLLEDASNSEDLSIYPIVGMGGLGKTTLAKHVFNDHRVRNHFDLKVWICVSDDFNTKTILQSIIECCTRQNPNLNTLEALRKKVEEVLQSKRYLLVLDDVWNEDQEKGKDLKGMLQCARGAKGAAILVTTRLQEVASVMGTHPAYHLKELSGDDSWSLFKHHAFGPNREEIEELVTIGREIVRKCVGSPLAIKTLGSLLHDEGEVSQWENVKESEIWNIREESSCMTCEENSIMRALKLSYSNLELSMRRCFSFCAIFPKDFEIVKEELIHLWMANGLIKCERNVEVEDVGNKVWKKLYRRSFFQEAKSDDIGMIRSCKMHDLFHDLAQSIMGEECVVIEKGRLTQLSTRVHHLHVLNSDVSVDMAAFKKVESLRTFLDIGNIGHLPSNPCLRALRITSFVLSPLNDLAHLRYLSLDGNSRASLNNIICQLPKLQILKLQNMSQLRLPKDLTQLQDLRHIVINRNVSILEMPPNIGKLRHLRTLSTFVVGSETGCGLAELHSLKLGGTLKIEGLENVPNEWDAKQANLIGKKDLNILHLSWGGSANSEDSNVNVERVLEALQPPSTLKSFVMKRFKGRQLSSWMRNSSVLRDLVEVKLLNCENCEELPPLGKLPHLKRLEVGGMENVKWIDGESYDGVEEKAFPSLEYLSVLNLLKLERMLREEGVEMLPRLFLIRIHGVSNLKFPRLPSVQHLRIWDGTFFREGVVENMPGLKTLDIDFIKGQVVLPDQLSGLGALRELSIGLWDDLEYFSEHVLEGLSSLKMLTISYCKKLKSLSEGVRHLTRLKILIVDKCPELVTLPSNMTLLTALRTVTIDDCSTLPYGLQCVPSLRSLDITGCSSTSLPNWLGDITSLQKLQILNCVELRSLPSSIQRLTNLSSLTISECPYLKKRCEKETGDDWQYINHIPEIKLVTLREEKTSTFSESIERSSRSWNCFKPAIKVDE</sequence>
<dbReference type="FunFam" id="3.40.50.300:FF:001091">
    <property type="entry name" value="Probable disease resistance protein At1g61300"/>
    <property type="match status" value="1"/>
</dbReference>
<dbReference type="Gene3D" id="3.80.10.10">
    <property type="entry name" value="Ribonuclease Inhibitor"/>
    <property type="match status" value="3"/>
</dbReference>
<dbReference type="InterPro" id="IPR058922">
    <property type="entry name" value="WHD_DRP"/>
</dbReference>
<dbReference type="SUPFAM" id="SSF52540">
    <property type="entry name" value="P-loop containing nucleoside triphosphate hydrolases"/>
    <property type="match status" value="1"/>
</dbReference>
<dbReference type="PRINTS" id="PR00364">
    <property type="entry name" value="DISEASERSIST"/>
</dbReference>
<organism evidence="11 12">
    <name type="scientific">Phaseolus vulgaris</name>
    <name type="common">Kidney bean</name>
    <name type="synonym">French bean</name>
    <dbReference type="NCBI Taxonomy" id="3885"/>
    <lineage>
        <taxon>Eukaryota</taxon>
        <taxon>Viridiplantae</taxon>
        <taxon>Streptophyta</taxon>
        <taxon>Embryophyta</taxon>
        <taxon>Tracheophyta</taxon>
        <taxon>Spermatophyta</taxon>
        <taxon>Magnoliopsida</taxon>
        <taxon>eudicotyledons</taxon>
        <taxon>Gunneridae</taxon>
        <taxon>Pentapetalae</taxon>
        <taxon>rosids</taxon>
        <taxon>fabids</taxon>
        <taxon>Fabales</taxon>
        <taxon>Fabaceae</taxon>
        <taxon>Papilionoideae</taxon>
        <taxon>50 kb inversion clade</taxon>
        <taxon>NPAAA clade</taxon>
        <taxon>indigoferoid/millettioid clade</taxon>
        <taxon>Phaseoleae</taxon>
        <taxon>Phaseolus</taxon>
    </lineage>
</organism>
<dbReference type="EMBL" id="CM002289">
    <property type="protein sequence ID" value="ESW30163.1"/>
    <property type="molecule type" value="Genomic_DNA"/>
</dbReference>
<dbReference type="PANTHER" id="PTHR36766:SF42">
    <property type="entry name" value="NB-ARC DOMAIN DISEASE RESISTANCE PROTEIN"/>
    <property type="match status" value="1"/>
</dbReference>
<dbReference type="FunFam" id="1.10.10.10:FF:000322">
    <property type="entry name" value="Probable disease resistance protein At1g63360"/>
    <property type="match status" value="1"/>
</dbReference>
<keyword evidence="3" id="KW-0547">Nucleotide-binding</keyword>
<dbReference type="Pfam" id="PF00931">
    <property type="entry name" value="NB-ARC"/>
    <property type="match status" value="1"/>
</dbReference>
<accession>V7CLG9</accession>
<name>V7CLG9_PHAVU</name>
<dbReference type="GO" id="GO:0005524">
    <property type="term" value="F:ATP binding"/>
    <property type="evidence" value="ECO:0007669"/>
    <property type="project" value="UniProtKB-KW"/>
</dbReference>
<evidence type="ECO:0000259" key="10">
    <source>
        <dbReference type="Pfam" id="PF25019"/>
    </source>
</evidence>
<evidence type="ECO:0000259" key="7">
    <source>
        <dbReference type="Pfam" id="PF18052"/>
    </source>
</evidence>
<dbReference type="InterPro" id="IPR038005">
    <property type="entry name" value="RX-like_CC"/>
</dbReference>
<dbReference type="CDD" id="cd14798">
    <property type="entry name" value="RX-CC_like"/>
    <property type="match status" value="1"/>
</dbReference>
<dbReference type="Gene3D" id="1.10.8.430">
    <property type="entry name" value="Helical domain of apoptotic protease-activating factors"/>
    <property type="match status" value="1"/>
</dbReference>
<evidence type="ECO:0000313" key="12">
    <source>
        <dbReference type="Proteomes" id="UP000000226"/>
    </source>
</evidence>
<evidence type="ECO:0000256" key="5">
    <source>
        <dbReference type="ARBA" id="ARBA00022840"/>
    </source>
</evidence>
<dbReference type="InterPro" id="IPR002182">
    <property type="entry name" value="NB-ARC"/>
</dbReference>
<gene>
    <name evidence="11" type="ORF">PHAVU_002G129900g</name>
</gene>
<dbReference type="InterPro" id="IPR041118">
    <property type="entry name" value="Rx_N"/>
</dbReference>
<keyword evidence="2" id="KW-0677">Repeat</keyword>
<feature type="domain" description="Disease resistance protein winged helix" evidence="8">
    <location>
        <begin position="431"/>
        <end position="502"/>
    </location>
</feature>
<dbReference type="GO" id="GO:0006952">
    <property type="term" value="P:defense response"/>
    <property type="evidence" value="ECO:0007669"/>
    <property type="project" value="UniProtKB-KW"/>
</dbReference>
<dbReference type="Gene3D" id="3.40.50.300">
    <property type="entry name" value="P-loop containing nucleotide triphosphate hydrolases"/>
    <property type="match status" value="1"/>
</dbReference>
<evidence type="ECO:0000256" key="1">
    <source>
        <dbReference type="ARBA" id="ARBA00022614"/>
    </source>
</evidence>
<dbReference type="GO" id="GO:0051707">
    <property type="term" value="P:response to other organism"/>
    <property type="evidence" value="ECO:0007669"/>
    <property type="project" value="UniProtKB-ARBA"/>
</dbReference>
<dbReference type="InterPro" id="IPR056789">
    <property type="entry name" value="LRR_R13L1-DRL21"/>
</dbReference>
<evidence type="ECO:0000256" key="3">
    <source>
        <dbReference type="ARBA" id="ARBA00022741"/>
    </source>
</evidence>
<dbReference type="GO" id="GO:0043531">
    <property type="term" value="F:ADP binding"/>
    <property type="evidence" value="ECO:0007669"/>
    <property type="project" value="InterPro"/>
</dbReference>
<dbReference type="InterPro" id="IPR036388">
    <property type="entry name" value="WH-like_DNA-bd_sf"/>
</dbReference>
<protein>
    <submittedName>
        <fullName evidence="11">Uncharacterized protein</fullName>
    </submittedName>
</protein>
<dbReference type="Pfam" id="PF18052">
    <property type="entry name" value="Rx_N"/>
    <property type="match status" value="1"/>
</dbReference>
<evidence type="ECO:0000259" key="8">
    <source>
        <dbReference type="Pfam" id="PF23559"/>
    </source>
</evidence>
<dbReference type="Gene3D" id="1.10.10.10">
    <property type="entry name" value="Winged helix-like DNA-binding domain superfamily/Winged helix DNA-binding domain"/>
    <property type="match status" value="1"/>
</dbReference>
<dbReference type="OMA" id="YSINTHM"/>
<dbReference type="InterPro" id="IPR032675">
    <property type="entry name" value="LRR_dom_sf"/>
</dbReference>
<dbReference type="OrthoDB" id="1433022at2759"/>
<evidence type="ECO:0000256" key="4">
    <source>
        <dbReference type="ARBA" id="ARBA00022821"/>
    </source>
</evidence>
<keyword evidence="1" id="KW-0433">Leucine-rich repeat</keyword>
<feature type="domain" description="Disease resistance R13L4/SHOC-2-like LRR" evidence="9">
    <location>
        <begin position="903"/>
        <end position="1101"/>
    </location>
</feature>
<reference evidence="12" key="1">
    <citation type="journal article" date="2014" name="Nat. Genet.">
        <title>A reference genome for common bean and genome-wide analysis of dual domestications.</title>
        <authorList>
            <person name="Schmutz J."/>
            <person name="McClean P.E."/>
            <person name="Mamidi S."/>
            <person name="Wu G.A."/>
            <person name="Cannon S.B."/>
            <person name="Grimwood J."/>
            <person name="Jenkins J."/>
            <person name="Shu S."/>
            <person name="Song Q."/>
            <person name="Chavarro C."/>
            <person name="Torres-Torres M."/>
            <person name="Geffroy V."/>
            <person name="Moghaddam S.M."/>
            <person name="Gao D."/>
            <person name="Abernathy B."/>
            <person name="Barry K."/>
            <person name="Blair M."/>
            <person name="Brick M.A."/>
            <person name="Chovatia M."/>
            <person name="Gepts P."/>
            <person name="Goodstein D.M."/>
            <person name="Gonzales M."/>
            <person name="Hellsten U."/>
            <person name="Hyten D.L."/>
            <person name="Jia G."/>
            <person name="Kelly J.D."/>
            <person name="Kudrna D."/>
            <person name="Lee R."/>
            <person name="Richard M.M."/>
            <person name="Miklas P.N."/>
            <person name="Osorno J.M."/>
            <person name="Rodrigues J."/>
            <person name="Thareau V."/>
            <person name="Urrea C.A."/>
            <person name="Wang M."/>
            <person name="Yu Y."/>
            <person name="Zhang M."/>
            <person name="Wing R.A."/>
            <person name="Cregan P.B."/>
            <person name="Rokhsar D.S."/>
            <person name="Jackson S.A."/>
        </authorList>
    </citation>
    <scope>NUCLEOTIDE SEQUENCE [LARGE SCALE GENOMIC DNA]</scope>
    <source>
        <strain evidence="12">cv. G19833</strain>
    </source>
</reference>
<dbReference type="Gene3D" id="1.20.5.4130">
    <property type="match status" value="1"/>
</dbReference>
<dbReference type="PANTHER" id="PTHR36766">
    <property type="entry name" value="PLANT BROAD-SPECTRUM MILDEW RESISTANCE PROTEIN RPW8"/>
    <property type="match status" value="1"/>
</dbReference>
<feature type="domain" description="R13L1/DRL21-like LRR repeat region" evidence="10">
    <location>
        <begin position="671"/>
        <end position="798"/>
    </location>
</feature>
<keyword evidence="5" id="KW-0067">ATP-binding</keyword>
<dbReference type="Pfam" id="PF25019">
    <property type="entry name" value="LRR_R13L1-DRL21"/>
    <property type="match status" value="1"/>
</dbReference>
<dbReference type="Gramene" id="ESW30163">
    <property type="protein sequence ID" value="ESW30163"/>
    <property type="gene ID" value="PHAVU_002G129900g"/>
</dbReference>
<keyword evidence="4" id="KW-0611">Plant defense</keyword>
<dbReference type="SUPFAM" id="SSF52058">
    <property type="entry name" value="L domain-like"/>
    <property type="match status" value="1"/>
</dbReference>
<dbReference type="eggNOG" id="KOG4658">
    <property type="taxonomic scope" value="Eukaryota"/>
</dbReference>
<dbReference type="SMR" id="V7CLG9"/>
<dbReference type="InterPro" id="IPR027417">
    <property type="entry name" value="P-loop_NTPase"/>
</dbReference>
<dbReference type="Pfam" id="PF23559">
    <property type="entry name" value="WHD_DRP"/>
    <property type="match status" value="1"/>
</dbReference>